<proteinExistence type="predicted"/>
<keyword evidence="1" id="KW-0472">Membrane</keyword>
<dbReference type="EMBL" id="PVXQ01000021">
    <property type="protein sequence ID" value="PRR82042.1"/>
    <property type="molecule type" value="Genomic_DNA"/>
</dbReference>
<organism evidence="2 3">
    <name type="scientific">Clostridium vincentii</name>
    <dbReference type="NCBI Taxonomy" id="52704"/>
    <lineage>
        <taxon>Bacteria</taxon>
        <taxon>Bacillati</taxon>
        <taxon>Bacillota</taxon>
        <taxon>Clostridia</taxon>
        <taxon>Eubacteriales</taxon>
        <taxon>Clostridiaceae</taxon>
        <taxon>Clostridium</taxon>
    </lineage>
</organism>
<accession>A0A2T0BDY6</accession>
<sequence>MIDVIIVIVLILGIIISVVGLKKQNKSFKYIGFIFIILCLIYIVPQFLEGFINGALAPNIIRVFVP</sequence>
<evidence type="ECO:0000256" key="1">
    <source>
        <dbReference type="SAM" id="Phobius"/>
    </source>
</evidence>
<dbReference type="AlphaFoldDB" id="A0A2T0BDY6"/>
<evidence type="ECO:0000313" key="3">
    <source>
        <dbReference type="Proteomes" id="UP000239471"/>
    </source>
</evidence>
<dbReference type="Proteomes" id="UP000239471">
    <property type="component" value="Unassembled WGS sequence"/>
</dbReference>
<gene>
    <name evidence="2" type="ORF">CLVI_21070</name>
</gene>
<comment type="caution">
    <text evidence="2">The sequence shown here is derived from an EMBL/GenBank/DDBJ whole genome shotgun (WGS) entry which is preliminary data.</text>
</comment>
<reference evidence="2 3" key="1">
    <citation type="submission" date="2018-03" db="EMBL/GenBank/DDBJ databases">
        <title>Genome sequence of Clostridium vincentii DSM 10228.</title>
        <authorList>
            <person name="Poehlein A."/>
            <person name="Daniel R."/>
        </authorList>
    </citation>
    <scope>NUCLEOTIDE SEQUENCE [LARGE SCALE GENOMIC DNA]</scope>
    <source>
        <strain evidence="2 3">DSM 10228</strain>
    </source>
</reference>
<keyword evidence="1" id="KW-0812">Transmembrane</keyword>
<protein>
    <submittedName>
        <fullName evidence="2">Uncharacterized protein</fullName>
    </submittedName>
</protein>
<feature type="transmembrane region" description="Helical" evidence="1">
    <location>
        <begin position="6"/>
        <end position="21"/>
    </location>
</feature>
<keyword evidence="1" id="KW-1133">Transmembrane helix</keyword>
<name>A0A2T0BDY6_9CLOT</name>
<keyword evidence="3" id="KW-1185">Reference proteome</keyword>
<evidence type="ECO:0000313" key="2">
    <source>
        <dbReference type="EMBL" id="PRR82042.1"/>
    </source>
</evidence>
<feature type="transmembrane region" description="Helical" evidence="1">
    <location>
        <begin position="28"/>
        <end position="48"/>
    </location>
</feature>